<keyword evidence="2" id="KW-0238">DNA-binding</keyword>
<dbReference type="Proteomes" id="UP000093898">
    <property type="component" value="Unassembled WGS sequence"/>
</dbReference>
<dbReference type="RefSeq" id="WP_064978748.1">
    <property type="nucleotide sequence ID" value="NZ_LZLC01000019.1"/>
</dbReference>
<dbReference type="AlphaFoldDB" id="A0A1A3HFK7"/>
<evidence type="ECO:0000313" key="6">
    <source>
        <dbReference type="Proteomes" id="UP000093898"/>
    </source>
</evidence>
<dbReference type="SMART" id="SM00895">
    <property type="entry name" value="FCD"/>
    <property type="match status" value="1"/>
</dbReference>
<dbReference type="InterPro" id="IPR008920">
    <property type="entry name" value="TF_FadR/GntR_C"/>
</dbReference>
<dbReference type="Gene3D" id="1.20.120.530">
    <property type="entry name" value="GntR ligand-binding domain-like"/>
    <property type="match status" value="1"/>
</dbReference>
<gene>
    <name evidence="5" type="ORF">A5630_11740</name>
</gene>
<evidence type="ECO:0000256" key="2">
    <source>
        <dbReference type="ARBA" id="ARBA00023125"/>
    </source>
</evidence>
<protein>
    <recommendedName>
        <fullName evidence="4">GntR C-terminal domain-containing protein</fullName>
    </recommendedName>
</protein>
<comment type="caution">
    <text evidence="5">The sequence shown here is derived from an EMBL/GenBank/DDBJ whole genome shotgun (WGS) entry which is preliminary data.</text>
</comment>
<organism evidence="5 6">
    <name type="scientific">Mycolicibacterium mucogenicum</name>
    <name type="common">Mycobacterium mucogenicum</name>
    <dbReference type="NCBI Taxonomy" id="56689"/>
    <lineage>
        <taxon>Bacteria</taxon>
        <taxon>Bacillati</taxon>
        <taxon>Actinomycetota</taxon>
        <taxon>Actinomycetes</taxon>
        <taxon>Mycobacteriales</taxon>
        <taxon>Mycobacteriaceae</taxon>
        <taxon>Mycolicibacterium</taxon>
    </lineage>
</organism>
<proteinExistence type="predicted"/>
<feature type="domain" description="GntR C-terminal" evidence="4">
    <location>
        <begin position="1"/>
        <end position="118"/>
    </location>
</feature>
<accession>A0A1A3HFK7</accession>
<keyword evidence="3" id="KW-0804">Transcription</keyword>
<name>A0A1A3HFK7_MYCMU</name>
<sequence>MATVQAFVGGELVARAAENITTDQVVELTRIQDELEQAYQHTDVDRMVQLNHEFHRLINVAADSLKLTQFMSGITRYAPESVLPPLEGGQSRPPETIAPLKRGDGMAARVAMAEHFVVGVEPVNYTFDLAECCHHPDWQATDARSVQQPFTTLLGATPFAAGSARPRTRV</sequence>
<dbReference type="Pfam" id="PF07729">
    <property type="entry name" value="FCD"/>
    <property type="match status" value="1"/>
</dbReference>
<evidence type="ECO:0000256" key="1">
    <source>
        <dbReference type="ARBA" id="ARBA00023015"/>
    </source>
</evidence>
<keyword evidence="1" id="KW-0805">Transcription regulation</keyword>
<dbReference type="InterPro" id="IPR011711">
    <property type="entry name" value="GntR_C"/>
</dbReference>
<evidence type="ECO:0000256" key="3">
    <source>
        <dbReference type="ARBA" id="ARBA00023163"/>
    </source>
</evidence>
<dbReference type="SUPFAM" id="SSF48008">
    <property type="entry name" value="GntR ligand-binding domain-like"/>
    <property type="match status" value="1"/>
</dbReference>
<reference evidence="5 6" key="1">
    <citation type="submission" date="2016-06" db="EMBL/GenBank/DDBJ databases">
        <authorList>
            <person name="Kjaerup R.B."/>
            <person name="Dalgaard T.S."/>
            <person name="Juul-Madsen H.R."/>
        </authorList>
    </citation>
    <scope>NUCLEOTIDE SEQUENCE [LARGE SCALE GENOMIC DNA]</scope>
    <source>
        <strain evidence="5 6">1127319.6</strain>
    </source>
</reference>
<evidence type="ECO:0000259" key="4">
    <source>
        <dbReference type="SMART" id="SM00895"/>
    </source>
</evidence>
<evidence type="ECO:0000313" key="5">
    <source>
        <dbReference type="EMBL" id="OBJ46393.1"/>
    </source>
</evidence>
<dbReference type="GO" id="GO:0003677">
    <property type="term" value="F:DNA binding"/>
    <property type="evidence" value="ECO:0007669"/>
    <property type="project" value="UniProtKB-KW"/>
</dbReference>
<dbReference type="EMBL" id="LZLC01000019">
    <property type="protein sequence ID" value="OBJ46393.1"/>
    <property type="molecule type" value="Genomic_DNA"/>
</dbReference>